<keyword evidence="3 6" id="KW-0227">DNA damage</keyword>
<keyword evidence="1 6" id="KW-0540">Nuclease</keyword>
<dbReference type="Proteomes" id="UP000185146">
    <property type="component" value="Chromosome"/>
</dbReference>
<keyword evidence="2 6" id="KW-0255">Endonuclease</keyword>
<accession>A0A1L5PNZ0</accession>
<dbReference type="InterPro" id="IPR011335">
    <property type="entry name" value="Restrct_endonuc-II-like"/>
</dbReference>
<dbReference type="PIRSF" id="PIRSF018267">
    <property type="entry name" value="VSR_endonuc"/>
    <property type="match status" value="1"/>
</dbReference>
<sequence>MDIVDTATRSRMMAGIKGRNTRPEMIVRRFLHANGYRFRLHRRDLPGSPDIVLPRFRTCIFVHGCFWHRHDGCRYATTPKTRADFWQAKFTQNVERDARVRCALRADGWKVLTIWECELKSPARVLGHVLEFLRVQGEGLDNL</sequence>
<organism evidence="7 8">
    <name type="scientific">Pseudomonas putida</name>
    <name type="common">Arthrobacter siderocapsulatus</name>
    <dbReference type="NCBI Taxonomy" id="303"/>
    <lineage>
        <taxon>Bacteria</taxon>
        <taxon>Pseudomonadati</taxon>
        <taxon>Pseudomonadota</taxon>
        <taxon>Gammaproteobacteria</taxon>
        <taxon>Pseudomonadales</taxon>
        <taxon>Pseudomonadaceae</taxon>
        <taxon>Pseudomonas</taxon>
    </lineage>
</organism>
<evidence type="ECO:0000313" key="7">
    <source>
        <dbReference type="EMBL" id="APO81857.1"/>
    </source>
</evidence>
<dbReference type="GO" id="GO:0016787">
    <property type="term" value="F:hydrolase activity"/>
    <property type="evidence" value="ECO:0007669"/>
    <property type="project" value="UniProtKB-KW"/>
</dbReference>
<gene>
    <name evidence="7" type="ORF">BL240_10560</name>
</gene>
<dbReference type="GO" id="GO:0004519">
    <property type="term" value="F:endonuclease activity"/>
    <property type="evidence" value="ECO:0007669"/>
    <property type="project" value="UniProtKB-KW"/>
</dbReference>
<dbReference type="GO" id="GO:0006298">
    <property type="term" value="P:mismatch repair"/>
    <property type="evidence" value="ECO:0007669"/>
    <property type="project" value="UniProtKB-UniRule"/>
</dbReference>
<reference evidence="7 8" key="1">
    <citation type="submission" date="2016-12" db="EMBL/GenBank/DDBJ databases">
        <title>Draft Genome Sequence of Mercury Resistant Pseudomonas DRA525.</title>
        <authorList>
            <person name="Drace K.M."/>
        </authorList>
    </citation>
    <scope>NUCLEOTIDE SEQUENCE [LARGE SCALE GENOMIC DNA]</scope>
    <source>
        <strain evidence="7 8">DRA525</strain>
    </source>
</reference>
<evidence type="ECO:0000256" key="3">
    <source>
        <dbReference type="ARBA" id="ARBA00022763"/>
    </source>
</evidence>
<dbReference type="EMBL" id="CP018743">
    <property type="protein sequence ID" value="APO81857.1"/>
    <property type="molecule type" value="Genomic_DNA"/>
</dbReference>
<evidence type="ECO:0000256" key="1">
    <source>
        <dbReference type="ARBA" id="ARBA00022722"/>
    </source>
</evidence>
<comment type="similarity">
    <text evidence="6">Belongs to the vsr family.</text>
</comment>
<dbReference type="REBASE" id="176027">
    <property type="entry name" value="V.Psp525ORF10555P"/>
</dbReference>
<evidence type="ECO:0000256" key="5">
    <source>
        <dbReference type="ARBA" id="ARBA00023204"/>
    </source>
</evidence>
<evidence type="ECO:0000256" key="6">
    <source>
        <dbReference type="PIRNR" id="PIRNR018267"/>
    </source>
</evidence>
<dbReference type="AlphaFoldDB" id="A0A1L5PNZ0"/>
<keyword evidence="5 6" id="KW-0234">DNA repair</keyword>
<evidence type="ECO:0000313" key="8">
    <source>
        <dbReference type="Proteomes" id="UP000185146"/>
    </source>
</evidence>
<proteinExistence type="inferred from homology"/>
<name>A0A1L5PNZ0_PSEPU</name>
<keyword evidence="4 6" id="KW-0378">Hydrolase</keyword>
<dbReference type="RefSeq" id="WP_075044753.1">
    <property type="nucleotide sequence ID" value="NZ_CP018743.1"/>
</dbReference>
<dbReference type="CDD" id="cd00221">
    <property type="entry name" value="Vsr"/>
    <property type="match status" value="1"/>
</dbReference>
<dbReference type="Pfam" id="PF03852">
    <property type="entry name" value="Vsr"/>
    <property type="match status" value="1"/>
</dbReference>
<dbReference type="Gene3D" id="3.40.960.10">
    <property type="entry name" value="VSR Endonuclease"/>
    <property type="match status" value="1"/>
</dbReference>
<dbReference type="SUPFAM" id="SSF52980">
    <property type="entry name" value="Restriction endonuclease-like"/>
    <property type="match status" value="1"/>
</dbReference>
<evidence type="ECO:0000256" key="2">
    <source>
        <dbReference type="ARBA" id="ARBA00022759"/>
    </source>
</evidence>
<dbReference type="InterPro" id="IPR004603">
    <property type="entry name" value="DNA_mismatch_endonuc_vsr"/>
</dbReference>
<evidence type="ECO:0000256" key="4">
    <source>
        <dbReference type="ARBA" id="ARBA00022801"/>
    </source>
</evidence>
<comment type="function">
    <text evidence="6">May nick specific sequences that contain T:G mispairs resulting from m5C-deamination.</text>
</comment>
<dbReference type="NCBIfam" id="TIGR00632">
    <property type="entry name" value="vsr"/>
    <property type="match status" value="1"/>
</dbReference>
<dbReference type="EC" id="3.1.-.-" evidence="6"/>
<protein>
    <recommendedName>
        <fullName evidence="6">Very short patch repair endonuclease</fullName>
        <ecNumber evidence="6">3.1.-.-</ecNumber>
    </recommendedName>
</protein>